<comment type="caution">
    <text evidence="9">The sequence shown here is derived from an EMBL/GenBank/DDBJ whole genome shotgun (WGS) entry which is preliminary data.</text>
</comment>
<dbReference type="EMBL" id="PHNJ01000004">
    <property type="protein sequence ID" value="TYL38790.1"/>
    <property type="molecule type" value="Genomic_DNA"/>
</dbReference>
<name>A0A8J8Q7M9_9EURY</name>
<keyword evidence="6 8" id="KW-1133">Transmembrane helix</keyword>
<comment type="similarity">
    <text evidence="2">Belongs to the auxin efflux carrier (TC 2.A.69) family.</text>
</comment>
<evidence type="ECO:0000256" key="1">
    <source>
        <dbReference type="ARBA" id="ARBA00004651"/>
    </source>
</evidence>
<feature type="transmembrane region" description="Helical" evidence="8">
    <location>
        <begin position="37"/>
        <end position="52"/>
    </location>
</feature>
<keyword evidence="3" id="KW-0813">Transport</keyword>
<keyword evidence="10" id="KW-1185">Reference proteome</keyword>
<sequence length="302" mass="30978">MEILVRLLALLVVLLVGTGLRASGILDAGRTDKLNAVAYYVALPALIFVSTYDQAIGELLSLALVGGLLLVLFTTAGLAWVVHRNQETSGRQSVAIVQSYHSNLGYLGLPLVAATFADHVTAIASVILGVVTLVQVPLTILVLSTVNGADAELAEEIRGLAANPVLLSLIAGLAIGSIGVTFPGAVVLGLDAVGSLALPLALLCVGASLEIDLPSVDYGATGSVVALKIVAMPVLAWIVFSALAVDTATFVASVVMLGTPTAVSTYVFAAELEGDEEFASLNVFATTLVSIVTLFVLITLIT</sequence>
<keyword evidence="7 8" id="KW-0472">Membrane</keyword>
<feature type="transmembrane region" description="Helical" evidence="8">
    <location>
        <begin position="281"/>
        <end position="301"/>
    </location>
</feature>
<evidence type="ECO:0000256" key="8">
    <source>
        <dbReference type="SAM" id="Phobius"/>
    </source>
</evidence>
<comment type="subcellular location">
    <subcellularLocation>
        <location evidence="1">Cell membrane</location>
        <topology evidence="1">Multi-pass membrane protein</topology>
    </subcellularLocation>
</comment>
<evidence type="ECO:0000313" key="9">
    <source>
        <dbReference type="EMBL" id="TYL38790.1"/>
    </source>
</evidence>
<dbReference type="InterPro" id="IPR038770">
    <property type="entry name" value="Na+/solute_symporter_sf"/>
</dbReference>
<evidence type="ECO:0000313" key="10">
    <source>
        <dbReference type="Proteomes" id="UP000766904"/>
    </source>
</evidence>
<evidence type="ECO:0000256" key="5">
    <source>
        <dbReference type="ARBA" id="ARBA00022692"/>
    </source>
</evidence>
<dbReference type="InterPro" id="IPR004776">
    <property type="entry name" value="Mem_transp_PIN-like"/>
</dbReference>
<reference evidence="9" key="1">
    <citation type="submission" date="2017-11" db="EMBL/GenBank/DDBJ databases">
        <authorList>
            <person name="Kajale S.C."/>
            <person name="Sharma A."/>
        </authorList>
    </citation>
    <scope>NUCLEOTIDE SEQUENCE</scope>
    <source>
        <strain evidence="9">LS1_42</strain>
    </source>
</reference>
<evidence type="ECO:0000256" key="3">
    <source>
        <dbReference type="ARBA" id="ARBA00022448"/>
    </source>
</evidence>
<dbReference type="GO" id="GO:0055085">
    <property type="term" value="P:transmembrane transport"/>
    <property type="evidence" value="ECO:0007669"/>
    <property type="project" value="InterPro"/>
</dbReference>
<dbReference type="Proteomes" id="UP000766904">
    <property type="component" value="Unassembled WGS sequence"/>
</dbReference>
<feature type="transmembrane region" description="Helical" evidence="8">
    <location>
        <begin position="250"/>
        <end position="269"/>
    </location>
</feature>
<evidence type="ECO:0000256" key="4">
    <source>
        <dbReference type="ARBA" id="ARBA00022475"/>
    </source>
</evidence>
<feature type="transmembrane region" description="Helical" evidence="8">
    <location>
        <begin position="165"/>
        <end position="186"/>
    </location>
</feature>
<accession>A0A8J8Q7M9</accession>
<protein>
    <submittedName>
        <fullName evidence="9">Malonate transporter</fullName>
    </submittedName>
</protein>
<evidence type="ECO:0000256" key="2">
    <source>
        <dbReference type="ARBA" id="ARBA00010145"/>
    </source>
</evidence>
<organism evidence="9 10">
    <name type="scientific">Natronococcus pandeyae</name>
    <dbReference type="NCBI Taxonomy" id="2055836"/>
    <lineage>
        <taxon>Archaea</taxon>
        <taxon>Methanobacteriati</taxon>
        <taxon>Methanobacteriota</taxon>
        <taxon>Stenosarchaea group</taxon>
        <taxon>Halobacteria</taxon>
        <taxon>Halobacteriales</taxon>
        <taxon>Natrialbaceae</taxon>
        <taxon>Natronococcus</taxon>
    </lineage>
</organism>
<evidence type="ECO:0000256" key="7">
    <source>
        <dbReference type="ARBA" id="ARBA00023136"/>
    </source>
</evidence>
<dbReference type="GO" id="GO:0005886">
    <property type="term" value="C:plasma membrane"/>
    <property type="evidence" value="ECO:0007669"/>
    <property type="project" value="UniProtKB-SubCell"/>
</dbReference>
<feature type="transmembrane region" description="Helical" evidence="8">
    <location>
        <begin position="225"/>
        <end position="244"/>
    </location>
</feature>
<dbReference type="Gene3D" id="1.20.1530.20">
    <property type="match status" value="1"/>
</dbReference>
<dbReference type="Pfam" id="PF03547">
    <property type="entry name" value="Mem_trans"/>
    <property type="match status" value="1"/>
</dbReference>
<dbReference type="RefSeq" id="WP_148857792.1">
    <property type="nucleotide sequence ID" value="NZ_PHNJ01000004.1"/>
</dbReference>
<feature type="transmembrane region" description="Helical" evidence="8">
    <location>
        <begin position="120"/>
        <end position="144"/>
    </location>
</feature>
<gene>
    <name evidence="9" type="ORF">CV102_09765</name>
</gene>
<dbReference type="AlphaFoldDB" id="A0A8J8Q7M9"/>
<proteinExistence type="inferred from homology"/>
<keyword evidence="5 8" id="KW-0812">Transmembrane</keyword>
<feature type="transmembrane region" description="Helical" evidence="8">
    <location>
        <begin position="59"/>
        <end position="82"/>
    </location>
</feature>
<keyword evidence="4" id="KW-1003">Cell membrane</keyword>
<dbReference type="PANTHER" id="PTHR36838">
    <property type="entry name" value="AUXIN EFFLUX CARRIER FAMILY PROTEIN"/>
    <property type="match status" value="1"/>
</dbReference>
<dbReference type="OrthoDB" id="270046at2157"/>
<evidence type="ECO:0000256" key="6">
    <source>
        <dbReference type="ARBA" id="ARBA00022989"/>
    </source>
</evidence>